<sequence>MVLPIHEDSGWQYAIEFNVIKARGQPFRIYSKKNSMTERTVYARHIFYDLNGHFILSAHPTDLNGQEALEWIMDHTYTHRGTAGTAPKPPFRVHSDIPDKRTAYYEKMSPTSALLGAENSFVNRWGGELLRDGYDIYINERRGRQDAFRLRHGVNMVAVEESIDCSDYTPCVYWEATIRGVENAARGVAAYRQLTLPVQPMTFLKVTVDESITDDKEATNDALRQVQEYVAANCMPQVNYRVNVVDLRRMELYKNFVGLAEYSVGDTGTVYSEELGIWTSQQIVKSTIDAVTGEVQSIELGSLRKSIVSFAGLTASSYQFEQQRAEEAAKNTYGYLGTMLYTYERLKNTTYAELAGKVMVKYD</sequence>
<dbReference type="BioCyc" id="RCHA213810:RUM_RS10935-MONOMER"/>
<name>D4LF58_RUMC1</name>
<dbReference type="NCBIfam" id="TIGR01665">
    <property type="entry name" value="put_anti_recept"/>
    <property type="match status" value="1"/>
</dbReference>
<dbReference type="PATRIC" id="fig|213810.4.peg.2141"/>
<gene>
    <name evidence="2" type="ordered locus">RUM_22500</name>
</gene>
<dbReference type="AlphaFoldDB" id="D4LF58"/>
<evidence type="ECO:0000313" key="3">
    <source>
        <dbReference type="Proteomes" id="UP000007054"/>
    </source>
</evidence>
<reference evidence="2" key="2">
    <citation type="submission" date="2010-03" db="EMBL/GenBank/DDBJ databases">
        <authorList>
            <person name="Pajon A."/>
        </authorList>
    </citation>
    <scope>NUCLEOTIDE SEQUENCE</scope>
    <source>
        <strain evidence="2">Type strain: 18P13</strain>
    </source>
</reference>
<dbReference type="InterPro" id="IPR007119">
    <property type="entry name" value="Phage_tail_spike_N"/>
</dbReference>
<dbReference type="HOGENOM" id="CLU_762653_0_0_9"/>
<accession>D4LF58</accession>
<evidence type="ECO:0000259" key="1">
    <source>
        <dbReference type="Pfam" id="PF06605"/>
    </source>
</evidence>
<dbReference type="KEGG" id="rch:RUM_22500"/>
<protein>
    <submittedName>
        <fullName evidence="2">Phage minor structural protein, N-terminal region</fullName>
    </submittedName>
</protein>
<dbReference type="EMBL" id="FP929052">
    <property type="protein sequence ID" value="CBL18253.1"/>
    <property type="molecule type" value="Genomic_DNA"/>
</dbReference>
<reference evidence="2" key="1">
    <citation type="submission" date="2010-03" db="EMBL/GenBank/DDBJ databases">
        <title>The genome sequence of Ruminococcus sp. 18P13.</title>
        <authorList>
            <consortium name="metaHIT consortium -- http://www.metahit.eu/"/>
            <person name="Pajon A."/>
            <person name="Turner K."/>
            <person name="Parkhill J."/>
            <person name="Bernalier A."/>
        </authorList>
    </citation>
    <scope>NUCLEOTIDE SEQUENCE [LARGE SCALE GENOMIC DNA]</scope>
    <source>
        <strain evidence="2">Type strain: 18P13</strain>
    </source>
</reference>
<proteinExistence type="predicted"/>
<dbReference type="InterPro" id="IPR010572">
    <property type="entry name" value="Tail_dom"/>
</dbReference>
<organism evidence="2 3">
    <name type="scientific">Ruminococcus champanellensis (strain DSM 18848 / JCM 17042 / KCTC 15320 / 18P13)</name>
    <dbReference type="NCBI Taxonomy" id="213810"/>
    <lineage>
        <taxon>Bacteria</taxon>
        <taxon>Bacillati</taxon>
        <taxon>Bacillota</taxon>
        <taxon>Clostridia</taxon>
        <taxon>Eubacteriales</taxon>
        <taxon>Oscillospiraceae</taxon>
        <taxon>Ruminococcus</taxon>
    </lineage>
</organism>
<feature type="domain" description="Tail spike" evidence="1">
    <location>
        <begin position="47"/>
        <end position="309"/>
    </location>
</feature>
<evidence type="ECO:0000313" key="2">
    <source>
        <dbReference type="EMBL" id="CBL18253.1"/>
    </source>
</evidence>
<keyword evidence="3" id="KW-1185">Reference proteome</keyword>
<dbReference type="Proteomes" id="UP000007054">
    <property type="component" value="Chromosome"/>
</dbReference>
<dbReference type="STRING" id="213810.RUM_22500"/>
<dbReference type="Pfam" id="PF06605">
    <property type="entry name" value="Prophage_tail"/>
    <property type="match status" value="1"/>
</dbReference>